<sequence>MRKSHFGPGVMLSKRSTAARGLQGASLSSMMWDFNDLISLPQHDISDVICQTPTYSWVLLDVFLIFTKAIKSINRTEELSLHNQSMSLRGCIDRYVATS</sequence>
<dbReference type="AlphaFoldDB" id="A0A0M8PAP2"/>
<organism evidence="1 2">
    <name type="scientific">Penicillium nordicum</name>
    <dbReference type="NCBI Taxonomy" id="229535"/>
    <lineage>
        <taxon>Eukaryota</taxon>
        <taxon>Fungi</taxon>
        <taxon>Dikarya</taxon>
        <taxon>Ascomycota</taxon>
        <taxon>Pezizomycotina</taxon>
        <taxon>Eurotiomycetes</taxon>
        <taxon>Eurotiomycetidae</taxon>
        <taxon>Eurotiales</taxon>
        <taxon>Aspergillaceae</taxon>
        <taxon>Penicillium</taxon>
    </lineage>
</organism>
<accession>A0A0M8PAP2</accession>
<dbReference type="EMBL" id="LHQQ01000055">
    <property type="protein sequence ID" value="KOS44734.1"/>
    <property type="molecule type" value="Genomic_DNA"/>
</dbReference>
<gene>
    <name evidence="1" type="ORF">ACN38_g4323</name>
</gene>
<reference evidence="1 2" key="1">
    <citation type="submission" date="2015-08" db="EMBL/GenBank/DDBJ databases">
        <title>Genome sequencing of Penicillium nordicum.</title>
        <authorList>
            <person name="Nguyen H.D."/>
            <person name="Seifert K.A."/>
        </authorList>
    </citation>
    <scope>NUCLEOTIDE SEQUENCE [LARGE SCALE GENOMIC DNA]</scope>
    <source>
        <strain evidence="1 2">DAOMC 185683</strain>
    </source>
</reference>
<comment type="caution">
    <text evidence="1">The sequence shown here is derived from an EMBL/GenBank/DDBJ whole genome shotgun (WGS) entry which is preliminary data.</text>
</comment>
<protein>
    <submittedName>
        <fullName evidence="1">Uncharacterized protein</fullName>
    </submittedName>
</protein>
<dbReference type="Proteomes" id="UP000037696">
    <property type="component" value="Unassembled WGS sequence"/>
</dbReference>
<evidence type="ECO:0000313" key="2">
    <source>
        <dbReference type="Proteomes" id="UP000037696"/>
    </source>
</evidence>
<proteinExistence type="predicted"/>
<keyword evidence="2" id="KW-1185">Reference proteome</keyword>
<name>A0A0M8PAP2_9EURO</name>
<evidence type="ECO:0000313" key="1">
    <source>
        <dbReference type="EMBL" id="KOS44734.1"/>
    </source>
</evidence>